<dbReference type="Gene3D" id="1.10.1220.10">
    <property type="entry name" value="Met repressor-like"/>
    <property type="match status" value="1"/>
</dbReference>
<protein>
    <submittedName>
        <fullName evidence="2">Predicted transcriptional regulator</fullName>
    </submittedName>
</protein>
<evidence type="ECO:0000313" key="2">
    <source>
        <dbReference type="EMBL" id="SHF24248.1"/>
    </source>
</evidence>
<dbReference type="OrthoDB" id="5298181at2"/>
<name>A0A1M5A1T3_9GAMM</name>
<dbReference type="RefSeq" id="WP_072822622.1">
    <property type="nucleotide sequence ID" value="NZ_FQUJ01000008.1"/>
</dbReference>
<dbReference type="EMBL" id="FQUJ01000008">
    <property type="protein sequence ID" value="SHF24248.1"/>
    <property type="molecule type" value="Genomic_DNA"/>
</dbReference>
<organism evidence="2 3">
    <name type="scientific">Modicisalibacter ilicicola DSM 19980</name>
    <dbReference type="NCBI Taxonomy" id="1121942"/>
    <lineage>
        <taxon>Bacteria</taxon>
        <taxon>Pseudomonadati</taxon>
        <taxon>Pseudomonadota</taxon>
        <taxon>Gammaproteobacteria</taxon>
        <taxon>Oceanospirillales</taxon>
        <taxon>Halomonadaceae</taxon>
        <taxon>Modicisalibacter</taxon>
    </lineage>
</organism>
<accession>A0A1M5A1T3</accession>
<dbReference type="PANTHER" id="PTHR40688">
    <property type="match status" value="1"/>
</dbReference>
<dbReference type="STRING" id="1121942.SAMN02745148_02149"/>
<dbReference type="Pfam" id="PF01402">
    <property type="entry name" value="RHH_1"/>
    <property type="match status" value="1"/>
</dbReference>
<dbReference type="AlphaFoldDB" id="A0A1M5A1T3"/>
<keyword evidence="3" id="KW-1185">Reference proteome</keyword>
<gene>
    <name evidence="2" type="ORF">SAMN02745148_02149</name>
</gene>
<dbReference type="PANTHER" id="PTHR40688:SF2">
    <property type="entry name" value="RIBBON-HELIX-HELIX PROTEIN COPG DOMAIN-CONTAINING PROTEIN"/>
    <property type="match status" value="1"/>
</dbReference>
<dbReference type="InterPro" id="IPR002145">
    <property type="entry name" value="CopG"/>
</dbReference>
<feature type="domain" description="Ribbon-helix-helix protein CopG" evidence="1">
    <location>
        <begin position="4"/>
        <end position="42"/>
    </location>
</feature>
<dbReference type="InterPro" id="IPR013321">
    <property type="entry name" value="Arc_rbn_hlx_hlx"/>
</dbReference>
<proteinExistence type="predicted"/>
<dbReference type="InterPro" id="IPR052991">
    <property type="entry name" value="Non-func_TypeII_TA_Antitoxin"/>
</dbReference>
<dbReference type="InterPro" id="IPR010985">
    <property type="entry name" value="Ribbon_hlx_hlx"/>
</dbReference>
<reference evidence="2 3" key="1">
    <citation type="submission" date="2016-11" db="EMBL/GenBank/DDBJ databases">
        <authorList>
            <person name="Jaros S."/>
            <person name="Januszkiewicz K."/>
            <person name="Wedrychowicz H."/>
        </authorList>
    </citation>
    <scope>NUCLEOTIDE SEQUENCE [LARGE SCALE GENOMIC DNA]</scope>
    <source>
        <strain evidence="2 3">DSM 19980</strain>
    </source>
</reference>
<dbReference type="Proteomes" id="UP000184346">
    <property type="component" value="Unassembled WGS sequence"/>
</dbReference>
<sequence>MGVTTVRLQQEVEEGLEALAYKLDRSKGWVINQAIAEYLERQELEQSRWQETLAAMEAVAQGKIVPADEVHDWLRSWGGDDERDPPKIGE</sequence>
<dbReference type="CDD" id="cd22233">
    <property type="entry name" value="RHH_CopAso-like"/>
    <property type="match status" value="1"/>
</dbReference>
<dbReference type="SUPFAM" id="SSF47598">
    <property type="entry name" value="Ribbon-helix-helix"/>
    <property type="match status" value="1"/>
</dbReference>
<evidence type="ECO:0000259" key="1">
    <source>
        <dbReference type="Pfam" id="PF01402"/>
    </source>
</evidence>
<evidence type="ECO:0000313" key="3">
    <source>
        <dbReference type="Proteomes" id="UP000184346"/>
    </source>
</evidence>
<dbReference type="GO" id="GO:0006355">
    <property type="term" value="P:regulation of DNA-templated transcription"/>
    <property type="evidence" value="ECO:0007669"/>
    <property type="project" value="InterPro"/>
</dbReference>